<evidence type="ECO:0000256" key="18">
    <source>
        <dbReference type="PIRSR" id="PIRSR605478-4"/>
    </source>
</evidence>
<feature type="binding site" evidence="17">
    <location>
        <position position="156"/>
    </location>
    <ligand>
        <name>thiamine diphosphate</name>
        <dbReference type="ChEBI" id="CHEBI:58937"/>
    </ligand>
</feature>
<evidence type="ECO:0000256" key="13">
    <source>
        <dbReference type="ARBA" id="ARBA00049473"/>
    </source>
</evidence>
<dbReference type="PROSITE" id="PS00801">
    <property type="entry name" value="TRANSKETOLASE_1"/>
    <property type="match status" value="1"/>
</dbReference>
<comment type="cofactor">
    <cofactor evidence="20">
        <name>Mg(2+)</name>
        <dbReference type="ChEBI" id="CHEBI:18420"/>
    </cofactor>
    <cofactor evidence="20">
        <name>Ca(2+)</name>
        <dbReference type="ChEBI" id="CHEBI:29108"/>
    </cofactor>
    <cofactor evidence="20">
        <name>Mn(2+)</name>
        <dbReference type="ChEBI" id="CHEBI:29035"/>
    </cofactor>
    <cofactor evidence="20">
        <name>Co(2+)</name>
        <dbReference type="ChEBI" id="CHEBI:48828"/>
    </cofactor>
    <text evidence="20">Binds 1 Mg(2+) ion per subunit. Can also utilize other divalent metal cations, such as Ca(2+), Mn(2+) and Co(2+).</text>
</comment>
<sequence>MGLDQKVVNAIRILSAEGVQKAKSGHPGMPMGAAAMAYAVWGKHMVHTNIDPKWDNRDRFVLSSGHGSMLIYSLLHLFGYGLTMDDIKAFRQYGSKTPGHPEYKHTVGVETTTGPLGQGIANAVGFAMAEKYLAAHFNREGFPVVDHYTYCILGDGCMMEGISHEACSLAGTLKLNKLIALYDDNEISIEGDTDIAFREDVPARFRAYGWNVIDVADGNCHKNVCAAIRLAKGADKPTLIVCHTQIGFGSPKAGKASAHGEPLGDDALAETKKALGWDYPPFTVPEDVYARAAEATARGEEARQAWLRLMDEYRAAYPDLYQEYQAWHSEELSVDLLHDEAYWAFDKKAATRNSSGEIINRLAARVPNLIGGSADLAPSNKTEMKGRGDFSAENPTGANLHFGVREHAMAAICNGLKLHGGLRPYCATFFVFSDYMKNAMRMSALMGLNVVYVLTHDSIGVGEDGPTHQPIEHLAGLRAIPNLIVFRPADSREVAAGWYQGLTGNRPVALVLTRQDLPLYEKSGPAALKGGYIVSDCEKETPDVILLASGSEVEPCVNAQALLKEKGVDARVVSMPSFELFDEQDEAYKQSVLPDGVRARVAVEAGAELGWHKYVGLDGAVVCMHGFGASAPYKVLFEKFGFTAENVAATAMDVLAKK</sequence>
<dbReference type="InterPro" id="IPR049557">
    <property type="entry name" value="Transketolase_CS"/>
</dbReference>
<dbReference type="GO" id="GO:0005829">
    <property type="term" value="C:cytosol"/>
    <property type="evidence" value="ECO:0007669"/>
    <property type="project" value="TreeGrafter"/>
</dbReference>
<feature type="binding site" evidence="16">
    <location>
        <position position="259"/>
    </location>
    <ligand>
        <name>substrate</name>
    </ligand>
</feature>
<comment type="cofactor">
    <cofactor evidence="1">
        <name>Ca(2+)</name>
        <dbReference type="ChEBI" id="CHEBI:29108"/>
    </cofactor>
</comment>
<feature type="binding site" evidence="18">
    <location>
        <position position="187"/>
    </location>
    <ligand>
        <name>Mg(2+)</name>
        <dbReference type="ChEBI" id="CHEBI:18420"/>
    </ligand>
</feature>
<dbReference type="FunFam" id="3.40.50.920:FF:000003">
    <property type="entry name" value="Transketolase"/>
    <property type="match status" value="1"/>
</dbReference>
<dbReference type="GO" id="GO:0006098">
    <property type="term" value="P:pentose-phosphate shunt"/>
    <property type="evidence" value="ECO:0007669"/>
    <property type="project" value="TreeGrafter"/>
</dbReference>
<keyword evidence="10 20" id="KW-0106">Calcium</keyword>
<evidence type="ECO:0000256" key="12">
    <source>
        <dbReference type="ARBA" id="ARBA00023052"/>
    </source>
</evidence>
<feature type="binding site" evidence="18">
    <location>
        <position position="155"/>
    </location>
    <ligand>
        <name>Mg(2+)</name>
        <dbReference type="ChEBI" id="CHEBI:18420"/>
    </ligand>
</feature>
<feature type="binding site" evidence="16">
    <location>
        <position position="379"/>
    </location>
    <ligand>
        <name>substrate</name>
    </ligand>
</feature>
<evidence type="ECO:0000256" key="9">
    <source>
        <dbReference type="ARBA" id="ARBA00022723"/>
    </source>
</evidence>
<feature type="binding site" evidence="17">
    <location>
        <position position="259"/>
    </location>
    <ligand>
        <name>thiamine diphosphate</name>
        <dbReference type="ChEBI" id="CHEBI:58937"/>
    </ligand>
</feature>
<feature type="binding site" evidence="16">
    <location>
        <position position="456"/>
    </location>
    <ligand>
        <name>substrate</name>
    </ligand>
</feature>
<keyword evidence="12 17" id="KW-0786">Thiamine pyrophosphate</keyword>
<feature type="binding site" evidence="16">
    <location>
        <position position="468"/>
    </location>
    <ligand>
        <name>substrate</name>
    </ligand>
</feature>
<reference evidence="22" key="1">
    <citation type="submission" date="2020-10" db="EMBL/GenBank/DDBJ databases">
        <authorList>
            <person name="Gilroy R."/>
        </authorList>
    </citation>
    <scope>NUCLEOTIDE SEQUENCE</scope>
    <source>
        <strain evidence="22">13766</strain>
    </source>
</reference>
<evidence type="ECO:0000256" key="6">
    <source>
        <dbReference type="ARBA" id="ARBA00011738"/>
    </source>
</evidence>
<comment type="subunit">
    <text evidence="6 20">Homodimer.</text>
</comment>
<dbReference type="Gene3D" id="3.40.50.970">
    <property type="match status" value="2"/>
</dbReference>
<keyword evidence="8 20" id="KW-0808">Transferase</keyword>
<evidence type="ECO:0000313" key="23">
    <source>
        <dbReference type="Proteomes" id="UP000824140"/>
    </source>
</evidence>
<proteinExistence type="inferred from homology"/>
<feature type="binding site" evidence="17">
    <location>
        <begin position="114"/>
        <end position="116"/>
    </location>
    <ligand>
        <name>thiamine diphosphate</name>
        <dbReference type="ChEBI" id="CHEBI:58937"/>
    </ligand>
</feature>
<keyword evidence="9 18" id="KW-0479">Metal-binding</keyword>
<keyword evidence="11 18" id="KW-0460">Magnesium</keyword>
<evidence type="ECO:0000256" key="17">
    <source>
        <dbReference type="PIRSR" id="PIRSR605478-3"/>
    </source>
</evidence>
<feature type="binding site" evidence="17">
    <location>
        <position position="66"/>
    </location>
    <ligand>
        <name>thiamine diphosphate</name>
        <dbReference type="ChEBI" id="CHEBI:58937"/>
    </ligand>
</feature>
<gene>
    <name evidence="22" type="primary">tkt</name>
    <name evidence="22" type="ORF">IAA84_10510</name>
</gene>
<dbReference type="InterPro" id="IPR005475">
    <property type="entry name" value="Transketolase-like_Pyr-bd"/>
</dbReference>
<feature type="active site" description="Proton donor" evidence="15">
    <location>
        <position position="406"/>
    </location>
</feature>
<dbReference type="FunFam" id="3.40.50.970:FF:000004">
    <property type="entry name" value="Transketolase"/>
    <property type="match status" value="1"/>
</dbReference>
<dbReference type="PANTHER" id="PTHR43522">
    <property type="entry name" value="TRANSKETOLASE"/>
    <property type="match status" value="1"/>
</dbReference>
<dbReference type="Proteomes" id="UP000824140">
    <property type="component" value="Unassembled WGS sequence"/>
</dbReference>
<dbReference type="InterPro" id="IPR020826">
    <property type="entry name" value="Transketolase_BS"/>
</dbReference>
<dbReference type="SMART" id="SM00861">
    <property type="entry name" value="Transket_pyr"/>
    <property type="match status" value="1"/>
</dbReference>
<dbReference type="Gene3D" id="3.40.50.920">
    <property type="match status" value="1"/>
</dbReference>
<feature type="domain" description="Transketolase-like pyrimidine-binding" evidence="21">
    <location>
        <begin position="349"/>
        <end position="519"/>
    </location>
</feature>
<evidence type="ECO:0000256" key="5">
    <source>
        <dbReference type="ARBA" id="ARBA00007131"/>
    </source>
</evidence>
<feature type="site" description="Important for catalytic activity" evidence="19">
    <location>
        <position position="26"/>
    </location>
</feature>
<comment type="similarity">
    <text evidence="5 20">Belongs to the transketolase family.</text>
</comment>
<dbReference type="PROSITE" id="PS00802">
    <property type="entry name" value="TRANSKETOLASE_2"/>
    <property type="match status" value="1"/>
</dbReference>
<evidence type="ECO:0000259" key="21">
    <source>
        <dbReference type="SMART" id="SM00861"/>
    </source>
</evidence>
<dbReference type="Pfam" id="PF02779">
    <property type="entry name" value="Transket_pyr"/>
    <property type="match status" value="1"/>
</dbReference>
<dbReference type="InterPro" id="IPR005474">
    <property type="entry name" value="Transketolase_N"/>
</dbReference>
<feature type="binding site" evidence="17">
    <location>
        <position position="185"/>
    </location>
    <ligand>
        <name>thiamine diphosphate</name>
        <dbReference type="ChEBI" id="CHEBI:58937"/>
    </ligand>
</feature>
<evidence type="ECO:0000256" key="1">
    <source>
        <dbReference type="ARBA" id="ARBA00001913"/>
    </source>
</evidence>
<protein>
    <recommendedName>
        <fullName evidence="7 14">Transketolase</fullName>
        <ecNumber evidence="7 14">2.2.1.1</ecNumber>
    </recommendedName>
</protein>
<evidence type="ECO:0000256" key="15">
    <source>
        <dbReference type="PIRSR" id="PIRSR605478-1"/>
    </source>
</evidence>
<name>A0A9D1G1T7_9FIRM</name>
<evidence type="ECO:0000256" key="3">
    <source>
        <dbReference type="ARBA" id="ARBA00001941"/>
    </source>
</evidence>
<evidence type="ECO:0000256" key="8">
    <source>
        <dbReference type="ARBA" id="ARBA00022679"/>
    </source>
</evidence>
<feature type="binding site" evidence="16">
    <location>
        <position position="464"/>
    </location>
    <ligand>
        <name>substrate</name>
    </ligand>
</feature>
<feature type="binding site" evidence="16">
    <location>
        <position position="514"/>
    </location>
    <ligand>
        <name>substrate</name>
    </ligand>
</feature>
<dbReference type="EMBL" id="DVJN01000201">
    <property type="protein sequence ID" value="HIS93437.1"/>
    <property type="molecule type" value="Genomic_DNA"/>
</dbReference>
<accession>A0A9D1G1T7</accession>
<comment type="cofactor">
    <cofactor evidence="18">
        <name>Mg(2+)</name>
        <dbReference type="ChEBI" id="CHEBI:18420"/>
    </cofactor>
    <text evidence="18">Binds 1 Mg(2+) ion per subunit. Can also utilize other divalent metal cations, such as Ca(2+), Mn(2+) and Co(2+).</text>
</comment>
<dbReference type="FunFam" id="3.40.50.970:FF:000045">
    <property type="entry name" value="Transketolase"/>
    <property type="match status" value="1"/>
</dbReference>
<evidence type="ECO:0000256" key="14">
    <source>
        <dbReference type="NCBIfam" id="TIGR00232"/>
    </source>
</evidence>
<dbReference type="Pfam" id="PF22613">
    <property type="entry name" value="Transketolase_C_1"/>
    <property type="match status" value="1"/>
</dbReference>
<feature type="binding site" evidence="16">
    <location>
        <position position="352"/>
    </location>
    <ligand>
        <name>substrate</name>
    </ligand>
</feature>
<evidence type="ECO:0000256" key="16">
    <source>
        <dbReference type="PIRSR" id="PIRSR605478-2"/>
    </source>
</evidence>
<dbReference type="InterPro" id="IPR033247">
    <property type="entry name" value="Transketolase_fam"/>
</dbReference>
<dbReference type="Pfam" id="PF00456">
    <property type="entry name" value="Transketolase_N"/>
    <property type="match status" value="1"/>
</dbReference>
<comment type="caution">
    <text evidence="22">The sequence shown here is derived from an EMBL/GenBank/DDBJ whole genome shotgun (WGS) entry which is preliminary data.</text>
</comment>
<evidence type="ECO:0000256" key="2">
    <source>
        <dbReference type="ARBA" id="ARBA00001936"/>
    </source>
</evidence>
<dbReference type="SUPFAM" id="SSF52922">
    <property type="entry name" value="TK C-terminal domain-like"/>
    <property type="match status" value="1"/>
</dbReference>
<reference evidence="22" key="2">
    <citation type="journal article" date="2021" name="PeerJ">
        <title>Extensive microbial diversity within the chicken gut microbiome revealed by metagenomics and culture.</title>
        <authorList>
            <person name="Gilroy R."/>
            <person name="Ravi A."/>
            <person name="Getino M."/>
            <person name="Pursley I."/>
            <person name="Horton D.L."/>
            <person name="Alikhan N.F."/>
            <person name="Baker D."/>
            <person name="Gharbi K."/>
            <person name="Hall N."/>
            <person name="Watson M."/>
            <person name="Adriaenssens E.M."/>
            <person name="Foster-Nyarko E."/>
            <person name="Jarju S."/>
            <person name="Secka A."/>
            <person name="Antonio M."/>
            <person name="Oren A."/>
            <person name="Chaudhuri R.R."/>
            <person name="La Ragione R."/>
            <person name="Hildebrand F."/>
            <person name="Pallen M.J."/>
        </authorList>
    </citation>
    <scope>NUCLEOTIDE SEQUENCE</scope>
    <source>
        <strain evidence="22">13766</strain>
    </source>
</reference>
<dbReference type="GO" id="GO:0004802">
    <property type="term" value="F:transketolase activity"/>
    <property type="evidence" value="ECO:0007669"/>
    <property type="project" value="UniProtKB-UniRule"/>
</dbReference>
<dbReference type="InterPro" id="IPR029061">
    <property type="entry name" value="THDP-binding"/>
</dbReference>
<feature type="site" description="Important for catalytic activity" evidence="19">
    <location>
        <position position="259"/>
    </location>
</feature>
<dbReference type="EC" id="2.2.1.1" evidence="7 14"/>
<evidence type="ECO:0000256" key="7">
    <source>
        <dbReference type="ARBA" id="ARBA00013152"/>
    </source>
</evidence>
<dbReference type="NCBIfam" id="TIGR00232">
    <property type="entry name" value="tktlase_bact"/>
    <property type="match status" value="1"/>
</dbReference>
<dbReference type="InterPro" id="IPR009014">
    <property type="entry name" value="Transketo_C/PFOR_II"/>
</dbReference>
<comment type="cofactor">
    <cofactor evidence="3">
        <name>Co(2+)</name>
        <dbReference type="ChEBI" id="CHEBI:48828"/>
    </cofactor>
</comment>
<comment type="function">
    <text evidence="4 20">Catalyzes the transfer of a two-carbon ketol group from a ketose donor to an aldose acceptor, via a covalent intermediate with the cofactor thiamine pyrophosphate.</text>
</comment>
<feature type="binding site" evidence="16">
    <location>
        <position position="26"/>
    </location>
    <ligand>
        <name>substrate</name>
    </ligand>
</feature>
<organism evidence="22 23">
    <name type="scientific">Candidatus Alectryocaccomicrobium excrementavium</name>
    <dbReference type="NCBI Taxonomy" id="2840668"/>
    <lineage>
        <taxon>Bacteria</taxon>
        <taxon>Bacillati</taxon>
        <taxon>Bacillota</taxon>
        <taxon>Clostridia</taxon>
        <taxon>Candidatus Alectryocaccomicrobium</taxon>
    </lineage>
</organism>
<dbReference type="InterPro" id="IPR005478">
    <property type="entry name" value="Transketolase_bac-like"/>
</dbReference>
<feature type="binding site" evidence="17">
    <location>
        <position position="432"/>
    </location>
    <ligand>
        <name>thiamine diphosphate</name>
        <dbReference type="ChEBI" id="CHEBI:58937"/>
    </ligand>
</feature>
<comment type="cofactor">
    <cofactor evidence="17">
        <name>thiamine diphosphate</name>
        <dbReference type="ChEBI" id="CHEBI:58937"/>
    </cofactor>
    <text evidence="17">Binds 1 thiamine pyrophosphate per subunit. During the reaction, the substrate forms a covalent intermediate with the cofactor.</text>
</comment>
<dbReference type="SUPFAM" id="SSF52518">
    <property type="entry name" value="Thiamin diphosphate-binding fold (THDP-binding)"/>
    <property type="match status" value="2"/>
</dbReference>
<evidence type="ECO:0000256" key="10">
    <source>
        <dbReference type="ARBA" id="ARBA00022837"/>
    </source>
</evidence>
<feature type="binding site" evidence="18">
    <location>
        <position position="185"/>
    </location>
    <ligand>
        <name>Mg(2+)</name>
        <dbReference type="ChEBI" id="CHEBI:18420"/>
    </ligand>
</feature>
<evidence type="ECO:0000313" key="22">
    <source>
        <dbReference type="EMBL" id="HIS93437.1"/>
    </source>
</evidence>
<dbReference type="CDD" id="cd02012">
    <property type="entry name" value="TPP_TK"/>
    <property type="match status" value="1"/>
</dbReference>
<dbReference type="PANTHER" id="PTHR43522:SF2">
    <property type="entry name" value="TRANSKETOLASE 1-RELATED"/>
    <property type="match status" value="1"/>
</dbReference>
<comment type="catalytic activity">
    <reaction evidence="13 20">
        <text>D-sedoheptulose 7-phosphate + D-glyceraldehyde 3-phosphate = aldehydo-D-ribose 5-phosphate + D-xylulose 5-phosphate</text>
        <dbReference type="Rhea" id="RHEA:10508"/>
        <dbReference type="ChEBI" id="CHEBI:57483"/>
        <dbReference type="ChEBI" id="CHEBI:57737"/>
        <dbReference type="ChEBI" id="CHEBI:58273"/>
        <dbReference type="ChEBI" id="CHEBI:59776"/>
        <dbReference type="EC" id="2.2.1.1"/>
    </reaction>
</comment>
<dbReference type="AlphaFoldDB" id="A0A9D1G1T7"/>
<dbReference type="GO" id="GO:0046872">
    <property type="term" value="F:metal ion binding"/>
    <property type="evidence" value="ECO:0007669"/>
    <property type="project" value="UniProtKB-KW"/>
</dbReference>
<evidence type="ECO:0000256" key="20">
    <source>
        <dbReference type="RuleBase" id="RU004996"/>
    </source>
</evidence>
<comment type="cofactor">
    <cofactor evidence="2">
        <name>Mn(2+)</name>
        <dbReference type="ChEBI" id="CHEBI:29035"/>
    </cofactor>
</comment>
<evidence type="ECO:0000256" key="4">
    <source>
        <dbReference type="ARBA" id="ARBA00002931"/>
    </source>
</evidence>
<evidence type="ECO:0000256" key="11">
    <source>
        <dbReference type="ARBA" id="ARBA00022842"/>
    </source>
</evidence>
<dbReference type="InterPro" id="IPR055152">
    <property type="entry name" value="Transketolase-like_C_2"/>
</dbReference>
<evidence type="ECO:0000256" key="19">
    <source>
        <dbReference type="PIRSR" id="PIRSR605478-5"/>
    </source>
</evidence>
<dbReference type="CDD" id="cd07033">
    <property type="entry name" value="TPP_PYR_DXS_TK_like"/>
    <property type="match status" value="1"/>
</dbReference>